<dbReference type="InterPro" id="IPR010920">
    <property type="entry name" value="LSM_dom_sf"/>
</dbReference>
<keyword evidence="3 6" id="KW-1133">Transmembrane helix</keyword>
<dbReference type="PANTHER" id="PTHR30566">
    <property type="entry name" value="YNAI-RELATED MECHANOSENSITIVE ION CHANNEL"/>
    <property type="match status" value="1"/>
</dbReference>
<feature type="transmembrane region" description="Helical" evidence="6">
    <location>
        <begin position="477"/>
        <end position="496"/>
    </location>
</feature>
<evidence type="ECO:0000259" key="8">
    <source>
        <dbReference type="Pfam" id="PF00924"/>
    </source>
</evidence>
<gene>
    <name evidence="9" type="ORF">WCY31_06000</name>
</gene>
<accession>A0ABZ3HEK6</accession>
<feature type="signal peptide" evidence="7">
    <location>
        <begin position="1"/>
        <end position="27"/>
    </location>
</feature>
<evidence type="ECO:0000256" key="5">
    <source>
        <dbReference type="SAM" id="Coils"/>
    </source>
</evidence>
<dbReference type="SUPFAM" id="SSF50182">
    <property type="entry name" value="Sm-like ribonucleoproteins"/>
    <property type="match status" value="1"/>
</dbReference>
<evidence type="ECO:0000313" key="10">
    <source>
        <dbReference type="Proteomes" id="UP001447842"/>
    </source>
</evidence>
<keyword evidence="4 6" id="KW-0472">Membrane</keyword>
<organism evidence="9 10">
    <name type="scientific">Sulfurimonas diazotrophicus</name>
    <dbReference type="NCBI Taxonomy" id="3131939"/>
    <lineage>
        <taxon>Bacteria</taxon>
        <taxon>Pseudomonadati</taxon>
        <taxon>Campylobacterota</taxon>
        <taxon>Epsilonproteobacteria</taxon>
        <taxon>Campylobacterales</taxon>
        <taxon>Sulfurimonadaceae</taxon>
        <taxon>Sulfurimonas</taxon>
    </lineage>
</organism>
<feature type="transmembrane region" description="Helical" evidence="6">
    <location>
        <begin position="395"/>
        <end position="414"/>
    </location>
</feature>
<dbReference type="EMBL" id="CP147920">
    <property type="protein sequence ID" value="XAU16259.1"/>
    <property type="molecule type" value="Genomic_DNA"/>
</dbReference>
<evidence type="ECO:0000256" key="2">
    <source>
        <dbReference type="ARBA" id="ARBA00022692"/>
    </source>
</evidence>
<evidence type="ECO:0000256" key="4">
    <source>
        <dbReference type="ARBA" id="ARBA00023136"/>
    </source>
</evidence>
<dbReference type="Proteomes" id="UP001447842">
    <property type="component" value="Chromosome"/>
</dbReference>
<proteinExistence type="predicted"/>
<keyword evidence="2 6" id="KW-0812">Transmembrane</keyword>
<reference evidence="9 10" key="1">
    <citation type="submission" date="2024-03" db="EMBL/GenBank/DDBJ databases">
        <title>Sulfurimonas sp. HSL3-1.</title>
        <authorList>
            <person name="Wang S."/>
        </authorList>
    </citation>
    <scope>NUCLEOTIDE SEQUENCE [LARGE SCALE GENOMIC DNA]</scope>
    <source>
        <strain evidence="9 10">HSL3-1</strain>
    </source>
</reference>
<sequence length="694" mass="78818">MIGRLAESLLCSAVLLFTGPLAVSAMGAETPAKAAITLQKPLSWSSVVDTYAHRHILQERLAQVDVALQNAKAAGKAETVRRLERDRQRLDAELGRIDTAAVAAVEYYVHPMGEELSIRTEMYRGYESKAAELEPLKSELQQKQQSLNQLLGTARDSAEVQQSLKATTFALETISRIQQRIVHLSDARLTRVNELRKQEDDLKDELDKSNIWQKSYTAYLTYLDVKKDLAALQEQIDAIDRSDDSEARMEQRDALLAKQKIMSDQLSLLQSHSASPFADLLKPEEIDAAPEISNPIDIFAGVSYNKKVREQLSEYIKRGDELKRYLRLLLDERQLLSSLSDVDSEEAYAKKIAGLDSMTDKYQTAYTTLQDTADVYAKRVEEIELKNNKAIEEQLFKLANIGGIILFLLIIFFIMKQIAKRYISDNERFYMANKVITFANVSLILLVLLFNYIENVSYVVTVLGFASAGIAIAMKDWFMSMLGWLVIVFGGSIHVGDRVRVDKDGKQYVGDVLDISLLRITILEDITLTTYMHNRRAGRVIFIPNNYIFTEMIANYTHVSLKTVWDGIDITITFDSNHKKAQLIAKEITRKFAKGYTDITRNQLNKLRSRYNLKNTNVEPRIYSFAEENGVRISAWYLTNAYATLTLRSTISMEILDAYGKEDDITIAYPTQRLRLQNEPLPQPRSLPEEGEPV</sequence>
<dbReference type="PANTHER" id="PTHR30566:SF5">
    <property type="entry name" value="MECHANOSENSITIVE ION CHANNEL PROTEIN 1, MITOCHONDRIAL-RELATED"/>
    <property type="match status" value="1"/>
</dbReference>
<evidence type="ECO:0000256" key="6">
    <source>
        <dbReference type="SAM" id="Phobius"/>
    </source>
</evidence>
<dbReference type="InterPro" id="IPR006685">
    <property type="entry name" value="MscS_channel_2nd"/>
</dbReference>
<protein>
    <submittedName>
        <fullName evidence="9">Mechanosensitive ion channel domain-containing protein</fullName>
    </submittedName>
</protein>
<dbReference type="Pfam" id="PF00924">
    <property type="entry name" value="MS_channel_2nd"/>
    <property type="match status" value="1"/>
</dbReference>
<dbReference type="InterPro" id="IPR023408">
    <property type="entry name" value="MscS_beta-dom_sf"/>
</dbReference>
<keyword evidence="5" id="KW-0175">Coiled coil</keyword>
<feature type="domain" description="Mechanosensitive ion channel MscS" evidence="8">
    <location>
        <begin position="477"/>
        <end position="558"/>
    </location>
</feature>
<name>A0ABZ3HEK6_9BACT</name>
<comment type="subcellular location">
    <subcellularLocation>
        <location evidence="1">Membrane</location>
    </subcellularLocation>
</comment>
<dbReference type="Gene3D" id="2.30.30.60">
    <property type="match status" value="1"/>
</dbReference>
<evidence type="ECO:0000313" key="9">
    <source>
        <dbReference type="EMBL" id="XAU16259.1"/>
    </source>
</evidence>
<keyword evidence="10" id="KW-1185">Reference proteome</keyword>
<feature type="coiled-coil region" evidence="5">
    <location>
        <begin position="73"/>
        <end position="100"/>
    </location>
</feature>
<feature type="chain" id="PRO_5046096229" evidence="7">
    <location>
        <begin position="28"/>
        <end position="694"/>
    </location>
</feature>
<dbReference type="RefSeq" id="WP_345973667.1">
    <property type="nucleotide sequence ID" value="NZ_CP147920.1"/>
</dbReference>
<evidence type="ECO:0000256" key="7">
    <source>
        <dbReference type="SAM" id="SignalP"/>
    </source>
</evidence>
<evidence type="ECO:0000256" key="3">
    <source>
        <dbReference type="ARBA" id="ARBA00022989"/>
    </source>
</evidence>
<keyword evidence="7" id="KW-0732">Signal</keyword>
<feature type="transmembrane region" description="Helical" evidence="6">
    <location>
        <begin position="435"/>
        <end position="453"/>
    </location>
</feature>
<evidence type="ECO:0000256" key="1">
    <source>
        <dbReference type="ARBA" id="ARBA00004370"/>
    </source>
</evidence>